<accession>A0A0G4EH81</accession>
<protein>
    <recommendedName>
        <fullName evidence="2">RING-type E3 ubiquitin transferase</fullName>
        <ecNumber evidence="2">2.3.2.27</ecNumber>
    </recommendedName>
</protein>
<dbReference type="Gene3D" id="3.30.40.10">
    <property type="entry name" value="Zinc/RING finger domain, C3HC4 (zinc finger)"/>
    <property type="match status" value="1"/>
</dbReference>
<dbReference type="EMBL" id="CDMY01000226">
    <property type="protein sequence ID" value="CEL94734.1"/>
    <property type="molecule type" value="Genomic_DNA"/>
</dbReference>
<keyword evidence="3" id="KW-0808">Transferase</keyword>
<evidence type="ECO:0000256" key="8">
    <source>
        <dbReference type="PROSITE-ProRule" id="PRU00175"/>
    </source>
</evidence>
<reference evidence="11 12" key="1">
    <citation type="submission" date="2014-11" db="EMBL/GenBank/DDBJ databases">
        <authorList>
            <person name="Zhu J."/>
            <person name="Qi W."/>
            <person name="Song R."/>
        </authorList>
    </citation>
    <scope>NUCLEOTIDE SEQUENCE [LARGE SCALE GENOMIC DNA]</scope>
</reference>
<dbReference type="GO" id="GO:0005737">
    <property type="term" value="C:cytoplasm"/>
    <property type="evidence" value="ECO:0007669"/>
    <property type="project" value="TreeGrafter"/>
</dbReference>
<dbReference type="PhylomeDB" id="A0A0G4EH81"/>
<evidence type="ECO:0000256" key="1">
    <source>
        <dbReference type="ARBA" id="ARBA00000900"/>
    </source>
</evidence>
<dbReference type="SUPFAM" id="SSF57850">
    <property type="entry name" value="RING/U-box"/>
    <property type="match status" value="1"/>
</dbReference>
<feature type="region of interest" description="Disordered" evidence="9">
    <location>
        <begin position="108"/>
        <end position="148"/>
    </location>
</feature>
<evidence type="ECO:0000256" key="4">
    <source>
        <dbReference type="ARBA" id="ARBA00022723"/>
    </source>
</evidence>
<dbReference type="GO" id="GO:0016567">
    <property type="term" value="P:protein ubiquitination"/>
    <property type="evidence" value="ECO:0007669"/>
    <property type="project" value="TreeGrafter"/>
</dbReference>
<dbReference type="InterPro" id="IPR013083">
    <property type="entry name" value="Znf_RING/FYVE/PHD"/>
</dbReference>
<name>A0A0G4EH81_VITBC</name>
<sequence length="282" mass="31421">MTVTVGSASACDKWQELTQKLNAKKTFISAVKALAEAVERGDTAASADQVHATIKRAFTVCQTRYISSAYWSPNLDLLLSYQFTLPLDDPRRREADLWVETAVREVSEGQERLQRKRDEMDRREAQRQAGTQAGEEATADGPGGGAMTDLLDMLRQRMEQVGLGMHQGAAPFIVGDAPDFSDSGPPPAARTARADLPMRKIQPFADGSMPTCAICHEEFVKGGKAKEMPCEHMFHYDCLLLWLERHNTCPMCRHSLPIDRQDFDEVAKRVQQRHASHSGLYA</sequence>
<keyword evidence="4" id="KW-0479">Metal-binding</keyword>
<dbReference type="STRING" id="1169540.A0A0G4EH81"/>
<dbReference type="PANTHER" id="PTHR15710">
    <property type="entry name" value="E3 UBIQUITIN-PROTEIN LIGASE PRAJA"/>
    <property type="match status" value="1"/>
</dbReference>
<dbReference type="EC" id="2.3.2.27" evidence="2"/>
<keyword evidence="7" id="KW-0862">Zinc</keyword>
<proteinExistence type="predicted"/>
<keyword evidence="12" id="KW-1185">Reference proteome</keyword>
<dbReference type="OrthoDB" id="421575at2759"/>
<dbReference type="GO" id="GO:0008270">
    <property type="term" value="F:zinc ion binding"/>
    <property type="evidence" value="ECO:0007669"/>
    <property type="project" value="UniProtKB-KW"/>
</dbReference>
<evidence type="ECO:0000313" key="11">
    <source>
        <dbReference type="EMBL" id="CEL94734.1"/>
    </source>
</evidence>
<evidence type="ECO:0000256" key="2">
    <source>
        <dbReference type="ARBA" id="ARBA00012483"/>
    </source>
</evidence>
<keyword evidence="6" id="KW-0833">Ubl conjugation pathway</keyword>
<evidence type="ECO:0000256" key="3">
    <source>
        <dbReference type="ARBA" id="ARBA00022679"/>
    </source>
</evidence>
<evidence type="ECO:0000259" key="10">
    <source>
        <dbReference type="PROSITE" id="PS50089"/>
    </source>
</evidence>
<evidence type="ECO:0000256" key="7">
    <source>
        <dbReference type="ARBA" id="ARBA00022833"/>
    </source>
</evidence>
<evidence type="ECO:0000256" key="6">
    <source>
        <dbReference type="ARBA" id="ARBA00022786"/>
    </source>
</evidence>
<dbReference type="GO" id="GO:0061630">
    <property type="term" value="F:ubiquitin protein ligase activity"/>
    <property type="evidence" value="ECO:0007669"/>
    <property type="project" value="UniProtKB-EC"/>
</dbReference>
<dbReference type="Pfam" id="PF13639">
    <property type="entry name" value="zf-RING_2"/>
    <property type="match status" value="1"/>
</dbReference>
<evidence type="ECO:0000256" key="9">
    <source>
        <dbReference type="SAM" id="MobiDB-lite"/>
    </source>
</evidence>
<dbReference type="Proteomes" id="UP000041254">
    <property type="component" value="Unassembled WGS sequence"/>
</dbReference>
<evidence type="ECO:0000313" key="12">
    <source>
        <dbReference type="Proteomes" id="UP000041254"/>
    </source>
</evidence>
<dbReference type="PANTHER" id="PTHR15710:SF243">
    <property type="entry name" value="E3 UBIQUITIN-PROTEIN LIGASE PRAJA-2 ISOFORM X1"/>
    <property type="match status" value="1"/>
</dbReference>
<dbReference type="FunFam" id="3.30.40.10:FF:000127">
    <property type="entry name" value="E3 ubiquitin-protein ligase RNF181"/>
    <property type="match status" value="1"/>
</dbReference>
<dbReference type="VEuPathDB" id="CryptoDB:Vbra_11668"/>
<dbReference type="InterPro" id="IPR001841">
    <property type="entry name" value="Znf_RING"/>
</dbReference>
<dbReference type="CDD" id="cd16669">
    <property type="entry name" value="RING-H2_RNF181"/>
    <property type="match status" value="1"/>
</dbReference>
<dbReference type="PROSITE" id="PS50089">
    <property type="entry name" value="ZF_RING_2"/>
    <property type="match status" value="1"/>
</dbReference>
<feature type="domain" description="RING-type" evidence="10">
    <location>
        <begin position="212"/>
        <end position="253"/>
    </location>
</feature>
<dbReference type="AlphaFoldDB" id="A0A0G4EH81"/>
<organism evidence="11 12">
    <name type="scientific">Vitrella brassicaformis (strain CCMP3155)</name>
    <dbReference type="NCBI Taxonomy" id="1169540"/>
    <lineage>
        <taxon>Eukaryota</taxon>
        <taxon>Sar</taxon>
        <taxon>Alveolata</taxon>
        <taxon>Colpodellida</taxon>
        <taxon>Vitrellaceae</taxon>
        <taxon>Vitrella</taxon>
    </lineage>
</organism>
<dbReference type="InParanoid" id="A0A0G4EH81"/>
<keyword evidence="5 8" id="KW-0863">Zinc-finger</keyword>
<gene>
    <name evidence="11" type="ORF">Vbra_11668</name>
</gene>
<evidence type="ECO:0000256" key="5">
    <source>
        <dbReference type="ARBA" id="ARBA00022771"/>
    </source>
</evidence>
<dbReference type="SMART" id="SM00184">
    <property type="entry name" value="RING"/>
    <property type="match status" value="1"/>
</dbReference>
<dbReference type="OMA" id="YSVICRV"/>
<comment type="catalytic activity">
    <reaction evidence="1">
        <text>S-ubiquitinyl-[E2 ubiquitin-conjugating enzyme]-L-cysteine + [acceptor protein]-L-lysine = [E2 ubiquitin-conjugating enzyme]-L-cysteine + N(6)-ubiquitinyl-[acceptor protein]-L-lysine.</text>
        <dbReference type="EC" id="2.3.2.27"/>
    </reaction>
</comment>
<feature type="compositionally biased region" description="Basic and acidic residues" evidence="9">
    <location>
        <begin position="108"/>
        <end position="126"/>
    </location>
</feature>